<reference evidence="2" key="1">
    <citation type="submission" date="2018-11" db="EMBL/GenBank/DDBJ databases">
        <authorList>
            <consortium name="Pathogen Informatics"/>
        </authorList>
    </citation>
    <scope>NUCLEOTIDE SEQUENCE</scope>
</reference>
<gene>
    <name evidence="2" type="ORF">PXEA_LOCUS17764</name>
</gene>
<protein>
    <submittedName>
        <fullName evidence="2">Uncharacterized protein</fullName>
    </submittedName>
</protein>
<evidence type="ECO:0000256" key="1">
    <source>
        <dbReference type="SAM" id="MobiDB-lite"/>
    </source>
</evidence>
<comment type="caution">
    <text evidence="2">The sequence shown here is derived from an EMBL/GenBank/DDBJ whole genome shotgun (WGS) entry which is preliminary data.</text>
</comment>
<organism evidence="2 3">
    <name type="scientific">Protopolystoma xenopodis</name>
    <dbReference type="NCBI Taxonomy" id="117903"/>
    <lineage>
        <taxon>Eukaryota</taxon>
        <taxon>Metazoa</taxon>
        <taxon>Spiralia</taxon>
        <taxon>Lophotrochozoa</taxon>
        <taxon>Platyhelminthes</taxon>
        <taxon>Monogenea</taxon>
        <taxon>Polyopisthocotylea</taxon>
        <taxon>Polystomatidea</taxon>
        <taxon>Polystomatidae</taxon>
        <taxon>Protopolystoma</taxon>
    </lineage>
</organism>
<evidence type="ECO:0000313" key="2">
    <source>
        <dbReference type="EMBL" id="VEL24324.1"/>
    </source>
</evidence>
<proteinExistence type="predicted"/>
<dbReference type="AlphaFoldDB" id="A0A3S5AI15"/>
<dbReference type="EMBL" id="CAAALY010067131">
    <property type="protein sequence ID" value="VEL24324.1"/>
    <property type="molecule type" value="Genomic_DNA"/>
</dbReference>
<dbReference type="Proteomes" id="UP000784294">
    <property type="component" value="Unassembled WGS sequence"/>
</dbReference>
<feature type="compositionally biased region" description="Basic and acidic residues" evidence="1">
    <location>
        <begin position="1"/>
        <end position="12"/>
    </location>
</feature>
<sequence>MSRGLHQSERRINSKRTLNDSSSRLSTFPPDLPIDKAYSSKHDSVWPFQIFADRSCIFASGQSSVPHGKMNGYYGPWAVGLGSTGAGGCNGSGIRSVSSGRPGQPLCCVLIRQRVKVAQLSRHWPDNFGPVGPPISHEPTSPTGGISNMCLLPVQ</sequence>
<keyword evidence="3" id="KW-1185">Reference proteome</keyword>
<feature type="compositionally biased region" description="Polar residues" evidence="1">
    <location>
        <begin position="15"/>
        <end position="26"/>
    </location>
</feature>
<name>A0A3S5AI15_9PLAT</name>
<accession>A0A3S5AI15</accession>
<feature type="region of interest" description="Disordered" evidence="1">
    <location>
        <begin position="1"/>
        <end position="26"/>
    </location>
</feature>
<evidence type="ECO:0000313" key="3">
    <source>
        <dbReference type="Proteomes" id="UP000784294"/>
    </source>
</evidence>